<organism evidence="2 3">
    <name type="scientific">Trichonephila clavata</name>
    <name type="common">Joro spider</name>
    <name type="synonym">Nephila clavata</name>
    <dbReference type="NCBI Taxonomy" id="2740835"/>
    <lineage>
        <taxon>Eukaryota</taxon>
        <taxon>Metazoa</taxon>
        <taxon>Ecdysozoa</taxon>
        <taxon>Arthropoda</taxon>
        <taxon>Chelicerata</taxon>
        <taxon>Arachnida</taxon>
        <taxon>Araneae</taxon>
        <taxon>Araneomorphae</taxon>
        <taxon>Entelegynae</taxon>
        <taxon>Araneoidea</taxon>
        <taxon>Nephilidae</taxon>
        <taxon>Trichonephila</taxon>
    </lineage>
</organism>
<sequence length="245" mass="28759">MIGYIIRKKPNNIGSIETLKSVYKDRDQVYYRVLSYDHFYRKKTNGVKEERNWLVFSETSKAVYCYACKQFSATSSKLLTGFQNWKTITATLSGHEISKEHILAMCTLYKRSSKFNRIDSQQLQKREHEELYWRKVLKRIISIIKLLSRLGVEFRGHDEGQESTRKGNYLTCLDYLSKYDEFLKLHLQKYANRGRGNVSNLSHQICDEFISIIGKQIKAHIINEIKSAKYYSIVIDSTPDFSHVD</sequence>
<keyword evidence="3" id="KW-1185">Reference proteome</keyword>
<dbReference type="InterPro" id="IPR025398">
    <property type="entry name" value="DUF4371"/>
</dbReference>
<evidence type="ECO:0000259" key="1">
    <source>
        <dbReference type="SMART" id="SM00597"/>
    </source>
</evidence>
<dbReference type="Pfam" id="PF14291">
    <property type="entry name" value="DUF4371"/>
    <property type="match status" value="1"/>
</dbReference>
<evidence type="ECO:0000313" key="3">
    <source>
        <dbReference type="Proteomes" id="UP000887116"/>
    </source>
</evidence>
<dbReference type="AlphaFoldDB" id="A0A8X6J393"/>
<dbReference type="EMBL" id="BMAO01003696">
    <property type="protein sequence ID" value="GFQ89640.1"/>
    <property type="molecule type" value="Genomic_DNA"/>
</dbReference>
<dbReference type="SMART" id="SM00597">
    <property type="entry name" value="ZnF_TTF"/>
    <property type="match status" value="1"/>
</dbReference>
<accession>A0A8X6J393</accession>
<dbReference type="PANTHER" id="PTHR45749">
    <property type="match status" value="1"/>
</dbReference>
<reference evidence="2" key="1">
    <citation type="submission" date="2020-07" db="EMBL/GenBank/DDBJ databases">
        <title>Multicomponent nature underlies the extraordinary mechanical properties of spider dragline silk.</title>
        <authorList>
            <person name="Kono N."/>
            <person name="Nakamura H."/>
            <person name="Mori M."/>
            <person name="Yoshida Y."/>
            <person name="Ohtoshi R."/>
            <person name="Malay A.D."/>
            <person name="Moran D.A.P."/>
            <person name="Tomita M."/>
            <person name="Numata K."/>
            <person name="Arakawa K."/>
        </authorList>
    </citation>
    <scope>NUCLEOTIDE SEQUENCE</scope>
</reference>
<dbReference type="PANTHER" id="PTHR45749:SF23">
    <property type="entry name" value="ZINC FINGER MYM-TYPE PROTEIN 1-LIKE"/>
    <property type="match status" value="1"/>
</dbReference>
<comment type="caution">
    <text evidence="2">The sequence shown here is derived from an EMBL/GenBank/DDBJ whole genome shotgun (WGS) entry which is preliminary data.</text>
</comment>
<name>A0A8X6J393_TRICU</name>
<dbReference type="Proteomes" id="UP000887116">
    <property type="component" value="Unassembled WGS sequence"/>
</dbReference>
<feature type="domain" description="TTF-type" evidence="1">
    <location>
        <begin position="38"/>
        <end position="130"/>
    </location>
</feature>
<dbReference type="OrthoDB" id="6628209at2759"/>
<dbReference type="InterPro" id="IPR006580">
    <property type="entry name" value="Znf_TTF"/>
</dbReference>
<evidence type="ECO:0000313" key="2">
    <source>
        <dbReference type="EMBL" id="GFQ89640.1"/>
    </source>
</evidence>
<gene>
    <name evidence="2" type="ORF">TNCT_145891</name>
</gene>
<protein>
    <submittedName>
        <fullName evidence="2">TTF-type domain-containing protein</fullName>
    </submittedName>
</protein>
<proteinExistence type="predicted"/>